<evidence type="ECO:0000313" key="4">
    <source>
        <dbReference type="EMBL" id="SDE41150.1"/>
    </source>
</evidence>
<evidence type="ECO:0000313" key="5">
    <source>
        <dbReference type="Proteomes" id="UP000183685"/>
    </source>
</evidence>
<sequence length="293" mass="32120">MTQGLSAPTVFPKKGAIVACMALLTSACGGTGNLWQGEEVLVEARQVTLERSVEGVSEDNRDLKDRFNALERLYVDLVKHVRSQDQALSNMEQKLASLQKDPETEAALRRVRNDISGVRTEIKSLENRLFSVEMIDRNAAYQTKAPGKTQQQQQSSQPQAASQPAVDNTQAAPTGTSQTGADVQTGTIDNGTPATNDAQDDSRTYYGAHLASYRSKDQVDSGWSALYRAFASQLEGLSPRIYTQNQEGIGTFLRLIVGPLEREEDAELLCDNIRAVGGEQYCRVSEYQGEPLQ</sequence>
<feature type="region of interest" description="Disordered" evidence="2">
    <location>
        <begin position="142"/>
        <end position="201"/>
    </location>
</feature>
<evidence type="ECO:0000256" key="1">
    <source>
        <dbReference type="SAM" id="Coils"/>
    </source>
</evidence>
<dbReference type="PROSITE" id="PS51724">
    <property type="entry name" value="SPOR"/>
    <property type="match status" value="1"/>
</dbReference>
<keyword evidence="5" id="KW-1185">Reference proteome</keyword>
<feature type="compositionally biased region" description="Polar residues" evidence="2">
    <location>
        <begin position="166"/>
        <end position="197"/>
    </location>
</feature>
<accession>A0A1G7CQV8</accession>
<organism evidence="4 5">
    <name type="scientific">Kordiimonas lacus</name>
    <dbReference type="NCBI Taxonomy" id="637679"/>
    <lineage>
        <taxon>Bacteria</taxon>
        <taxon>Pseudomonadati</taxon>
        <taxon>Pseudomonadota</taxon>
        <taxon>Alphaproteobacteria</taxon>
        <taxon>Kordiimonadales</taxon>
        <taxon>Kordiimonadaceae</taxon>
        <taxon>Kordiimonas</taxon>
    </lineage>
</organism>
<dbReference type="AlphaFoldDB" id="A0A1G7CQV8"/>
<dbReference type="Proteomes" id="UP000183685">
    <property type="component" value="Unassembled WGS sequence"/>
</dbReference>
<reference evidence="4 5" key="1">
    <citation type="submission" date="2016-10" db="EMBL/GenBank/DDBJ databases">
        <authorList>
            <person name="de Groot N.N."/>
        </authorList>
    </citation>
    <scope>NUCLEOTIDE SEQUENCE [LARGE SCALE GENOMIC DNA]</scope>
    <source>
        <strain evidence="4 5">CGMCC 1.9109</strain>
    </source>
</reference>
<proteinExistence type="predicted"/>
<evidence type="ECO:0000256" key="2">
    <source>
        <dbReference type="SAM" id="MobiDB-lite"/>
    </source>
</evidence>
<evidence type="ECO:0000259" key="3">
    <source>
        <dbReference type="PROSITE" id="PS51724"/>
    </source>
</evidence>
<dbReference type="GO" id="GO:0042834">
    <property type="term" value="F:peptidoglycan binding"/>
    <property type="evidence" value="ECO:0007669"/>
    <property type="project" value="InterPro"/>
</dbReference>
<dbReference type="InterPro" id="IPR007730">
    <property type="entry name" value="SPOR-like_dom"/>
</dbReference>
<protein>
    <submittedName>
        <fullName evidence="4">Sporulation related domain-containing protein</fullName>
    </submittedName>
</protein>
<name>A0A1G7CQV8_9PROT</name>
<feature type="compositionally biased region" description="Low complexity" evidence="2">
    <location>
        <begin position="150"/>
        <end position="165"/>
    </location>
</feature>
<gene>
    <name evidence="4" type="ORF">SAMN04488071_2885</name>
</gene>
<dbReference type="EMBL" id="FNAK01000006">
    <property type="protein sequence ID" value="SDE41150.1"/>
    <property type="molecule type" value="Genomic_DNA"/>
</dbReference>
<dbReference type="STRING" id="637679.GCA_001550055_03036"/>
<feature type="coiled-coil region" evidence="1">
    <location>
        <begin position="53"/>
        <end position="128"/>
    </location>
</feature>
<feature type="domain" description="SPOR" evidence="3">
    <location>
        <begin position="200"/>
        <end position="286"/>
    </location>
</feature>
<dbReference type="OrthoDB" id="8479809at2"/>
<keyword evidence="1" id="KW-0175">Coiled coil</keyword>
<dbReference type="RefSeq" id="WP_139167643.1">
    <property type="nucleotide sequence ID" value="NZ_FNAK01000006.1"/>
</dbReference>